<dbReference type="InterPro" id="IPR040456">
    <property type="entry name" value="RNase_H2_suB"/>
</dbReference>
<name>A0ABN7SE64_OIKDI</name>
<sequence length="264" mass="30063">MKEFLLSLPEGKEPADFTSVEFEHPKGKPVTFFCSESELLELHYHSPRIGDYSSFVTDEDQTTIQTYGILKATPFDARLILLAQLEKIKDEKKSASIAELKMPKRIKTVALSLSTEKLEEMFNLSDKEAKRIEIDEKKLFENLDKRLKNVQEAILKQKIMDDSNKDKLKRYSARVICDALPKSTTKAYEKHLGIEQTAARIEAKENEPPTKRSRLDEAPTEDYSNGTPLKAMAEVKLTKKEADLKKASVGTKSIMSFFTPKKKN</sequence>
<protein>
    <submittedName>
        <fullName evidence="2">Oidioi.mRNA.OKI2018_I69.XSR.g14545.t1.cds</fullName>
    </submittedName>
</protein>
<dbReference type="Proteomes" id="UP001158576">
    <property type="component" value="Chromosome XSR"/>
</dbReference>
<feature type="compositionally biased region" description="Basic and acidic residues" evidence="1">
    <location>
        <begin position="201"/>
        <end position="217"/>
    </location>
</feature>
<dbReference type="PANTHER" id="PTHR13383:SF11">
    <property type="entry name" value="RIBONUCLEASE H2 SUBUNIT B"/>
    <property type="match status" value="1"/>
</dbReference>
<dbReference type="PANTHER" id="PTHR13383">
    <property type="entry name" value="RIBONUCLEASE H2 SUBUNIT B"/>
    <property type="match status" value="1"/>
</dbReference>
<accession>A0ABN7SE64</accession>
<evidence type="ECO:0000256" key="1">
    <source>
        <dbReference type="SAM" id="MobiDB-lite"/>
    </source>
</evidence>
<keyword evidence="3" id="KW-1185">Reference proteome</keyword>
<feature type="region of interest" description="Disordered" evidence="1">
    <location>
        <begin position="199"/>
        <end position="229"/>
    </location>
</feature>
<dbReference type="EMBL" id="OU015569">
    <property type="protein sequence ID" value="CAG5096276.1"/>
    <property type="molecule type" value="Genomic_DNA"/>
</dbReference>
<gene>
    <name evidence="2" type="ORF">OKIOD_LOCUS6103</name>
</gene>
<proteinExistence type="predicted"/>
<evidence type="ECO:0000313" key="2">
    <source>
        <dbReference type="EMBL" id="CAG5096276.1"/>
    </source>
</evidence>
<evidence type="ECO:0000313" key="3">
    <source>
        <dbReference type="Proteomes" id="UP001158576"/>
    </source>
</evidence>
<organism evidence="2 3">
    <name type="scientific">Oikopleura dioica</name>
    <name type="common">Tunicate</name>
    <dbReference type="NCBI Taxonomy" id="34765"/>
    <lineage>
        <taxon>Eukaryota</taxon>
        <taxon>Metazoa</taxon>
        <taxon>Chordata</taxon>
        <taxon>Tunicata</taxon>
        <taxon>Appendicularia</taxon>
        <taxon>Copelata</taxon>
        <taxon>Oikopleuridae</taxon>
        <taxon>Oikopleura</taxon>
    </lineage>
</organism>
<reference evidence="2 3" key="1">
    <citation type="submission" date="2021-04" db="EMBL/GenBank/DDBJ databases">
        <authorList>
            <person name="Bliznina A."/>
        </authorList>
    </citation>
    <scope>NUCLEOTIDE SEQUENCE [LARGE SCALE GENOMIC DNA]</scope>
</reference>